<dbReference type="Gene3D" id="1.10.287.130">
    <property type="match status" value="1"/>
</dbReference>
<comment type="catalytic activity">
    <reaction evidence="1">
        <text>ATP + protein L-histidine = ADP + protein N-phospho-L-histidine.</text>
        <dbReference type="EC" id="2.7.13.3"/>
    </reaction>
</comment>
<name>A0AAC9RL85_9CLOT</name>
<keyword evidence="11 15" id="KW-1133">Transmembrane helix</keyword>
<sequence length="716" mass="82012">MDINLNNNTDDQKEKEVLQNHSDENPEEQRQDADSDSNAMKKHRQKNKFIPYTLLTILFLFIFTAISVGSYAPMKANFIPSENDAKAYIESNNFAYTLGRLTRYLYQPKVENTTWHDPRYENVESVRYSMTNDNNSINISNTSDAEYNALQQEIKDSLFYLQVKFDENGHLEEIESSLGERFDKDAFINGFIFTDEDRITYANLEAAYIIPKDFVTYHDLFTYSMKEFTLHPNHILLILAIGAASILLLVILTFSIPYAIQKQTVICSVFNSLFLEFKMALWLAFALPSVVGIGVTGRYSTIYNPQGFNIVEAIYDANGYFYLIGIPVTFILYLFIYLTIVYIKYVYYTGFKEGFIKNSIIGKLSFHMMKNLKKTFKKVMTIDITKDPHKKIFIILVTNLFILWLIALGGGFAFILAIAYSIFLFKYFLGLMDTMKDIHAASSQLAEGGFDISLEEDIGMLSPIAKNLNNIKQGFQLAVDKEIKSQRMKAELISNVSHDLKTPLTSIITYIDLLKKKDLNIETRDEYIGILDKKSKRLKVLIEDLFEASKATSGNIELHFEKIDIIALFRQTLGELEEKIKNSSLQIKTNLPEHKVICELDGKRTYRVFENVMSNIFKYAMENSRVYVDVIENQAEVSFIFKNISAYEMNFDAKEITERFVRGDASRSTEGSGLGLSIAKSFVEIQKGDLSINIDGDLFKLTVTFPKAELLEILDK</sequence>
<dbReference type="Pfam" id="PF00512">
    <property type="entry name" value="HisKA"/>
    <property type="match status" value="1"/>
</dbReference>
<dbReference type="InterPro" id="IPR036097">
    <property type="entry name" value="HisK_dim/P_sf"/>
</dbReference>
<dbReference type="InterPro" id="IPR003661">
    <property type="entry name" value="HisK_dim/P_dom"/>
</dbReference>
<evidence type="ECO:0000256" key="13">
    <source>
        <dbReference type="ARBA" id="ARBA00023136"/>
    </source>
</evidence>
<proteinExistence type="predicted"/>
<evidence type="ECO:0000256" key="5">
    <source>
        <dbReference type="ARBA" id="ARBA00022553"/>
    </source>
</evidence>
<evidence type="ECO:0000256" key="12">
    <source>
        <dbReference type="ARBA" id="ARBA00023012"/>
    </source>
</evidence>
<dbReference type="RefSeq" id="WP_236904932.1">
    <property type="nucleotide sequence ID" value="NZ_CP017603.1"/>
</dbReference>
<dbReference type="EMBL" id="CP020559">
    <property type="protein sequence ID" value="ARE87617.1"/>
    <property type="molecule type" value="Genomic_DNA"/>
</dbReference>
<dbReference type="InterPro" id="IPR050398">
    <property type="entry name" value="HssS/ArlS-like"/>
</dbReference>
<evidence type="ECO:0000256" key="3">
    <source>
        <dbReference type="ARBA" id="ARBA00012438"/>
    </source>
</evidence>
<dbReference type="PANTHER" id="PTHR45528">
    <property type="entry name" value="SENSOR HISTIDINE KINASE CPXA"/>
    <property type="match status" value="1"/>
</dbReference>
<evidence type="ECO:0000256" key="10">
    <source>
        <dbReference type="ARBA" id="ARBA00022840"/>
    </source>
</evidence>
<dbReference type="GO" id="GO:0000155">
    <property type="term" value="F:phosphorelay sensor kinase activity"/>
    <property type="evidence" value="ECO:0007669"/>
    <property type="project" value="InterPro"/>
</dbReference>
<dbReference type="AlphaFoldDB" id="A0AAC9RL85"/>
<evidence type="ECO:0000256" key="2">
    <source>
        <dbReference type="ARBA" id="ARBA00004651"/>
    </source>
</evidence>
<feature type="region of interest" description="Disordered" evidence="14">
    <location>
        <begin position="1"/>
        <end position="42"/>
    </location>
</feature>
<keyword evidence="12" id="KW-0902">Two-component regulatory system</keyword>
<evidence type="ECO:0000256" key="9">
    <source>
        <dbReference type="ARBA" id="ARBA00022777"/>
    </source>
</evidence>
<feature type="transmembrane region" description="Helical" evidence="15">
    <location>
        <begin position="235"/>
        <end position="260"/>
    </location>
</feature>
<keyword evidence="7 15" id="KW-0812">Transmembrane</keyword>
<feature type="transmembrane region" description="Helical" evidence="15">
    <location>
        <begin position="320"/>
        <end position="343"/>
    </location>
</feature>
<keyword evidence="4" id="KW-1003">Cell membrane</keyword>
<dbReference type="CDD" id="cd00082">
    <property type="entry name" value="HisKA"/>
    <property type="match status" value="1"/>
</dbReference>
<protein>
    <recommendedName>
        <fullName evidence="3">histidine kinase</fullName>
        <ecNumber evidence="3">2.7.13.3</ecNumber>
    </recommendedName>
</protein>
<dbReference type="SMART" id="SM00387">
    <property type="entry name" value="HATPase_c"/>
    <property type="match status" value="1"/>
</dbReference>
<evidence type="ECO:0000313" key="18">
    <source>
        <dbReference type="Proteomes" id="UP000192478"/>
    </source>
</evidence>
<dbReference type="InterPro" id="IPR003594">
    <property type="entry name" value="HATPase_dom"/>
</dbReference>
<feature type="compositionally biased region" description="Basic and acidic residues" evidence="14">
    <location>
        <begin position="10"/>
        <end position="33"/>
    </location>
</feature>
<evidence type="ECO:0000256" key="6">
    <source>
        <dbReference type="ARBA" id="ARBA00022679"/>
    </source>
</evidence>
<evidence type="ECO:0000256" key="1">
    <source>
        <dbReference type="ARBA" id="ARBA00000085"/>
    </source>
</evidence>
<keyword evidence="8" id="KW-0547">Nucleotide-binding</keyword>
<feature type="transmembrane region" description="Helical" evidence="15">
    <location>
        <begin position="280"/>
        <end position="300"/>
    </location>
</feature>
<evidence type="ECO:0000313" key="17">
    <source>
        <dbReference type="EMBL" id="ARE87617.1"/>
    </source>
</evidence>
<keyword evidence="13 15" id="KW-0472">Membrane</keyword>
<dbReference type="GO" id="GO:0005886">
    <property type="term" value="C:plasma membrane"/>
    <property type="evidence" value="ECO:0007669"/>
    <property type="project" value="UniProtKB-SubCell"/>
</dbReference>
<dbReference type="Pfam" id="PF02518">
    <property type="entry name" value="HATPase_c"/>
    <property type="match status" value="1"/>
</dbReference>
<dbReference type="Gene3D" id="3.30.565.10">
    <property type="entry name" value="Histidine kinase-like ATPase, C-terminal domain"/>
    <property type="match status" value="1"/>
</dbReference>
<dbReference type="Proteomes" id="UP000192478">
    <property type="component" value="Chromosome"/>
</dbReference>
<dbReference type="FunFam" id="1.10.287.130:FF:000001">
    <property type="entry name" value="Two-component sensor histidine kinase"/>
    <property type="match status" value="1"/>
</dbReference>
<reference evidence="17 18" key="1">
    <citation type="submission" date="2017-03" db="EMBL/GenBank/DDBJ databases">
        <title>Complete sequence of Clostridium formicaceticum DSM 92.</title>
        <authorList>
            <person name="Poehlein A."/>
            <person name="Karl M."/>
            <person name="Bengelsdorf F.R."/>
            <person name="Duerre P."/>
            <person name="Daniel R."/>
        </authorList>
    </citation>
    <scope>NUCLEOTIDE SEQUENCE [LARGE SCALE GENOMIC DNA]</scope>
    <source>
        <strain evidence="17 18">DSM 92</strain>
    </source>
</reference>
<organism evidence="17 18">
    <name type="scientific">Clostridium formicaceticum</name>
    <dbReference type="NCBI Taxonomy" id="1497"/>
    <lineage>
        <taxon>Bacteria</taxon>
        <taxon>Bacillati</taxon>
        <taxon>Bacillota</taxon>
        <taxon>Clostridia</taxon>
        <taxon>Eubacteriales</taxon>
        <taxon>Clostridiaceae</taxon>
        <taxon>Clostridium</taxon>
    </lineage>
</organism>
<dbReference type="InterPro" id="IPR036890">
    <property type="entry name" value="HATPase_C_sf"/>
</dbReference>
<feature type="transmembrane region" description="Helical" evidence="15">
    <location>
        <begin position="49"/>
        <end position="72"/>
    </location>
</feature>
<evidence type="ECO:0000256" key="14">
    <source>
        <dbReference type="SAM" id="MobiDB-lite"/>
    </source>
</evidence>
<feature type="transmembrane region" description="Helical" evidence="15">
    <location>
        <begin position="392"/>
        <end position="425"/>
    </location>
</feature>
<feature type="domain" description="Histidine kinase" evidence="16">
    <location>
        <begin position="495"/>
        <end position="709"/>
    </location>
</feature>
<evidence type="ECO:0000256" key="11">
    <source>
        <dbReference type="ARBA" id="ARBA00022989"/>
    </source>
</evidence>
<dbReference type="GO" id="GO:0005524">
    <property type="term" value="F:ATP binding"/>
    <property type="evidence" value="ECO:0007669"/>
    <property type="project" value="UniProtKB-KW"/>
</dbReference>
<keyword evidence="5" id="KW-0597">Phosphoprotein</keyword>
<evidence type="ECO:0000256" key="4">
    <source>
        <dbReference type="ARBA" id="ARBA00022475"/>
    </source>
</evidence>
<keyword evidence="6 17" id="KW-0808">Transferase</keyword>
<keyword evidence="10" id="KW-0067">ATP-binding</keyword>
<dbReference type="SUPFAM" id="SSF55874">
    <property type="entry name" value="ATPase domain of HSP90 chaperone/DNA topoisomerase II/histidine kinase"/>
    <property type="match status" value="1"/>
</dbReference>
<evidence type="ECO:0000256" key="15">
    <source>
        <dbReference type="SAM" id="Phobius"/>
    </source>
</evidence>
<dbReference type="InterPro" id="IPR005467">
    <property type="entry name" value="His_kinase_dom"/>
</dbReference>
<dbReference type="PROSITE" id="PS50109">
    <property type="entry name" value="HIS_KIN"/>
    <property type="match status" value="1"/>
</dbReference>
<gene>
    <name evidence="17" type="primary">yycG_1</name>
    <name evidence="17" type="ORF">CLFO_20170</name>
</gene>
<keyword evidence="9 17" id="KW-0418">Kinase</keyword>
<evidence type="ECO:0000259" key="16">
    <source>
        <dbReference type="PROSITE" id="PS50109"/>
    </source>
</evidence>
<dbReference type="EC" id="2.7.13.3" evidence="3"/>
<comment type="subcellular location">
    <subcellularLocation>
        <location evidence="2">Cell membrane</location>
        <topology evidence="2">Multi-pass membrane protein</topology>
    </subcellularLocation>
</comment>
<accession>A0AAC9RL85</accession>
<evidence type="ECO:0000256" key="7">
    <source>
        <dbReference type="ARBA" id="ARBA00022692"/>
    </source>
</evidence>
<dbReference type="SMART" id="SM00388">
    <property type="entry name" value="HisKA"/>
    <property type="match status" value="1"/>
</dbReference>
<dbReference type="SUPFAM" id="SSF47384">
    <property type="entry name" value="Homodimeric domain of signal transducing histidine kinase"/>
    <property type="match status" value="1"/>
</dbReference>
<evidence type="ECO:0000256" key="8">
    <source>
        <dbReference type="ARBA" id="ARBA00022741"/>
    </source>
</evidence>
<dbReference type="PANTHER" id="PTHR45528:SF1">
    <property type="entry name" value="SENSOR HISTIDINE KINASE CPXA"/>
    <property type="match status" value="1"/>
</dbReference>